<dbReference type="Pfam" id="PF00583">
    <property type="entry name" value="Acetyltransf_1"/>
    <property type="match status" value="1"/>
</dbReference>
<dbReference type="OrthoDB" id="2832510at2759"/>
<name>A0A6A6B4C9_9PEZI</name>
<dbReference type="CDD" id="cd04301">
    <property type="entry name" value="NAT_SF"/>
    <property type="match status" value="1"/>
</dbReference>
<dbReference type="PANTHER" id="PTHR42791">
    <property type="entry name" value="GNAT FAMILY ACETYLTRANSFERASE"/>
    <property type="match status" value="1"/>
</dbReference>
<dbReference type="GeneID" id="54298672"/>
<accession>A0A6A6B4C9</accession>
<gene>
    <name evidence="2" type="ORF">K452DRAFT_291428</name>
</gene>
<dbReference type="EMBL" id="ML995501">
    <property type="protein sequence ID" value="KAF2137611.1"/>
    <property type="molecule type" value="Genomic_DNA"/>
</dbReference>
<dbReference type="AlphaFoldDB" id="A0A6A6B4C9"/>
<evidence type="ECO:0000259" key="1">
    <source>
        <dbReference type="PROSITE" id="PS51186"/>
    </source>
</evidence>
<keyword evidence="3" id="KW-1185">Reference proteome</keyword>
<dbReference type="SUPFAM" id="SSF55729">
    <property type="entry name" value="Acyl-CoA N-acyltransferases (Nat)"/>
    <property type="match status" value="1"/>
</dbReference>
<evidence type="ECO:0000313" key="3">
    <source>
        <dbReference type="Proteomes" id="UP000799438"/>
    </source>
</evidence>
<dbReference type="Proteomes" id="UP000799438">
    <property type="component" value="Unassembled WGS sequence"/>
</dbReference>
<evidence type="ECO:0000313" key="2">
    <source>
        <dbReference type="EMBL" id="KAF2137611.1"/>
    </source>
</evidence>
<protein>
    <recommendedName>
        <fullName evidence="1">N-acetyltransferase domain-containing protein</fullName>
    </recommendedName>
</protein>
<proteinExistence type="predicted"/>
<reference evidence="2" key="1">
    <citation type="journal article" date="2020" name="Stud. Mycol.">
        <title>101 Dothideomycetes genomes: a test case for predicting lifestyles and emergence of pathogens.</title>
        <authorList>
            <person name="Haridas S."/>
            <person name="Albert R."/>
            <person name="Binder M."/>
            <person name="Bloem J."/>
            <person name="Labutti K."/>
            <person name="Salamov A."/>
            <person name="Andreopoulos B."/>
            <person name="Baker S."/>
            <person name="Barry K."/>
            <person name="Bills G."/>
            <person name="Bluhm B."/>
            <person name="Cannon C."/>
            <person name="Castanera R."/>
            <person name="Culley D."/>
            <person name="Daum C."/>
            <person name="Ezra D."/>
            <person name="Gonzalez J."/>
            <person name="Henrissat B."/>
            <person name="Kuo A."/>
            <person name="Liang C."/>
            <person name="Lipzen A."/>
            <person name="Lutzoni F."/>
            <person name="Magnuson J."/>
            <person name="Mondo S."/>
            <person name="Nolan M."/>
            <person name="Ohm R."/>
            <person name="Pangilinan J."/>
            <person name="Park H.-J."/>
            <person name="Ramirez L."/>
            <person name="Alfaro M."/>
            <person name="Sun H."/>
            <person name="Tritt A."/>
            <person name="Yoshinaga Y."/>
            <person name="Zwiers L.-H."/>
            <person name="Turgeon B."/>
            <person name="Goodwin S."/>
            <person name="Spatafora J."/>
            <person name="Crous P."/>
            <person name="Grigoriev I."/>
        </authorList>
    </citation>
    <scope>NUCLEOTIDE SEQUENCE</scope>
    <source>
        <strain evidence="2">CBS 121167</strain>
    </source>
</reference>
<dbReference type="GO" id="GO:0016747">
    <property type="term" value="F:acyltransferase activity, transferring groups other than amino-acyl groups"/>
    <property type="evidence" value="ECO:0007669"/>
    <property type="project" value="InterPro"/>
</dbReference>
<dbReference type="InterPro" id="IPR052523">
    <property type="entry name" value="Trichothecene_AcTrans"/>
</dbReference>
<organism evidence="2 3">
    <name type="scientific">Aplosporella prunicola CBS 121167</name>
    <dbReference type="NCBI Taxonomy" id="1176127"/>
    <lineage>
        <taxon>Eukaryota</taxon>
        <taxon>Fungi</taxon>
        <taxon>Dikarya</taxon>
        <taxon>Ascomycota</taxon>
        <taxon>Pezizomycotina</taxon>
        <taxon>Dothideomycetes</taxon>
        <taxon>Dothideomycetes incertae sedis</taxon>
        <taxon>Botryosphaeriales</taxon>
        <taxon>Aplosporellaceae</taxon>
        <taxon>Aplosporella</taxon>
    </lineage>
</organism>
<sequence length="213" mass="24346">MSFELQTISPADYEEMIACGRSAFMNDALRLVLWPPHLADPENPNAEQEWRLDRLRRVVEKGAVYRKIVDKENGNRIAGFAGWAPPHETEEEKDIYSKMPLPKSLNKEALDVVTKYMHDAKEKFMGKGNNNFWYLFSICVSPDYQRKGIGAILMQWGMDQADKDGLPIYLESTPAGYSLYKKMGLETIGEIKVPEFEGLNYPVMIRHPKQNGA</sequence>
<dbReference type="InterPro" id="IPR000182">
    <property type="entry name" value="GNAT_dom"/>
</dbReference>
<feature type="domain" description="N-acetyltransferase" evidence="1">
    <location>
        <begin position="18"/>
        <end position="206"/>
    </location>
</feature>
<dbReference type="PROSITE" id="PS51186">
    <property type="entry name" value="GNAT"/>
    <property type="match status" value="1"/>
</dbReference>
<dbReference type="RefSeq" id="XP_033393326.1">
    <property type="nucleotide sequence ID" value="XM_033541176.1"/>
</dbReference>
<dbReference type="PANTHER" id="PTHR42791:SF2">
    <property type="entry name" value="N-ACETYLTRANSFERASE DOMAIN-CONTAINING PROTEIN"/>
    <property type="match status" value="1"/>
</dbReference>
<dbReference type="Gene3D" id="3.40.630.30">
    <property type="match status" value="1"/>
</dbReference>
<dbReference type="InterPro" id="IPR016181">
    <property type="entry name" value="Acyl_CoA_acyltransferase"/>
</dbReference>